<evidence type="ECO:0008006" key="3">
    <source>
        <dbReference type="Google" id="ProtNLM"/>
    </source>
</evidence>
<dbReference type="OrthoDB" id="1122256at2"/>
<dbReference type="AlphaFoldDB" id="A0A081P8J6"/>
<dbReference type="EMBL" id="JNVM01000004">
    <property type="protein sequence ID" value="KEQ27019.1"/>
    <property type="molecule type" value="Genomic_DNA"/>
</dbReference>
<dbReference type="InterPro" id="IPR025432">
    <property type="entry name" value="YhfH-like"/>
</dbReference>
<dbReference type="Pfam" id="PF14149">
    <property type="entry name" value="YhfH"/>
    <property type="match status" value="1"/>
</dbReference>
<evidence type="ECO:0000313" key="1">
    <source>
        <dbReference type="EMBL" id="KEQ27019.1"/>
    </source>
</evidence>
<proteinExistence type="predicted"/>
<dbReference type="eggNOG" id="ENOG5032JAI">
    <property type="taxonomic scope" value="Bacteria"/>
</dbReference>
<comment type="caution">
    <text evidence="1">The sequence shown here is derived from an EMBL/GenBank/DDBJ whole genome shotgun (WGS) entry which is preliminary data.</text>
</comment>
<sequence length="60" mass="6960">MLQSPTKFYEQLPAKCCSRCGETVEEMADCYHTECYKCSETVFYPLSPIFLSMYNTAIQE</sequence>
<reference evidence="1 2" key="1">
    <citation type="submission" date="2014-06" db="EMBL/GenBank/DDBJ databases">
        <title>Draft genome sequence of Paenibacillus sp. MSt1.</title>
        <authorList>
            <person name="Aw Y.K."/>
            <person name="Ong K.S."/>
            <person name="Gan H.M."/>
            <person name="Lee S.M."/>
        </authorList>
    </citation>
    <scope>NUCLEOTIDE SEQUENCE [LARGE SCALE GENOMIC DNA]</scope>
    <source>
        <strain evidence="1 2">MSt1</strain>
    </source>
</reference>
<evidence type="ECO:0000313" key="2">
    <source>
        <dbReference type="Proteomes" id="UP000028123"/>
    </source>
</evidence>
<name>A0A081P8J6_9BACL</name>
<protein>
    <recommendedName>
        <fullName evidence="3">YhfH family protein</fullName>
    </recommendedName>
</protein>
<gene>
    <name evidence="1" type="ORF">ET33_24290</name>
</gene>
<dbReference type="RefSeq" id="WP_036676762.1">
    <property type="nucleotide sequence ID" value="NZ_FYEP01000007.1"/>
</dbReference>
<organism evidence="1 2">
    <name type="scientific">Paenibacillus tyrfis</name>
    <dbReference type="NCBI Taxonomy" id="1501230"/>
    <lineage>
        <taxon>Bacteria</taxon>
        <taxon>Bacillati</taxon>
        <taxon>Bacillota</taxon>
        <taxon>Bacilli</taxon>
        <taxon>Bacillales</taxon>
        <taxon>Paenibacillaceae</taxon>
        <taxon>Paenibacillus</taxon>
    </lineage>
</organism>
<accession>A0A081P8J6</accession>
<keyword evidence="2" id="KW-1185">Reference proteome</keyword>
<dbReference type="Proteomes" id="UP000028123">
    <property type="component" value="Unassembled WGS sequence"/>
</dbReference>